<sequence>MTTPIESRIHEIVHEFGYDAQVLKEFAEFVQSQTKSARKPKTSTKSTQTSKTPKIKEPTVSELQAAVAKAFGCGDIKELKKHKAFKLAIAGQELDLRKKEGWLILYREWVRVPETERHEEGPTCINGIDVLKNFRPWHVFNLNPKTASTDDINTAFRHLAKQHHPDYGGNREVFEELQKMRDSLLAFR</sequence>
<evidence type="ECO:0000259" key="2">
    <source>
        <dbReference type="PROSITE" id="PS50076"/>
    </source>
</evidence>
<evidence type="ECO:0000313" key="3">
    <source>
        <dbReference type="EMBL" id="MBW4465051.1"/>
    </source>
</evidence>
<proteinExistence type="predicted"/>
<organism evidence="3 4">
    <name type="scientific">Pegethrix bostrychoides GSE-TBD4-15B</name>
    <dbReference type="NCBI Taxonomy" id="2839662"/>
    <lineage>
        <taxon>Bacteria</taxon>
        <taxon>Bacillati</taxon>
        <taxon>Cyanobacteriota</taxon>
        <taxon>Cyanophyceae</taxon>
        <taxon>Oculatellales</taxon>
        <taxon>Oculatellaceae</taxon>
        <taxon>Pegethrix</taxon>
    </lineage>
</organism>
<name>A0A951P8G9_9CYAN</name>
<dbReference type="EMBL" id="JAHHHV010000029">
    <property type="protein sequence ID" value="MBW4465051.1"/>
    <property type="molecule type" value="Genomic_DNA"/>
</dbReference>
<dbReference type="InterPro" id="IPR001623">
    <property type="entry name" value="DnaJ_domain"/>
</dbReference>
<feature type="region of interest" description="Disordered" evidence="1">
    <location>
        <begin position="32"/>
        <end position="57"/>
    </location>
</feature>
<reference evidence="3" key="1">
    <citation type="submission" date="2021-05" db="EMBL/GenBank/DDBJ databases">
        <authorList>
            <person name="Pietrasiak N."/>
            <person name="Ward R."/>
            <person name="Stajich J.E."/>
            <person name="Kurbessoian T."/>
        </authorList>
    </citation>
    <scope>NUCLEOTIDE SEQUENCE</scope>
    <source>
        <strain evidence="3">GSE-TBD4-15B</strain>
    </source>
</reference>
<dbReference type="Proteomes" id="UP000707356">
    <property type="component" value="Unassembled WGS sequence"/>
</dbReference>
<feature type="domain" description="J" evidence="2">
    <location>
        <begin position="135"/>
        <end position="188"/>
    </location>
</feature>
<comment type="caution">
    <text evidence="3">The sequence shown here is derived from an EMBL/GenBank/DDBJ whole genome shotgun (WGS) entry which is preliminary data.</text>
</comment>
<dbReference type="InterPro" id="IPR036869">
    <property type="entry name" value="J_dom_sf"/>
</dbReference>
<accession>A0A951P8G9</accession>
<gene>
    <name evidence="3" type="ORF">KME07_06380</name>
</gene>
<reference evidence="3" key="2">
    <citation type="journal article" date="2022" name="Microbiol. Resour. Announc.">
        <title>Metagenome Sequencing to Explore Phylogenomics of Terrestrial Cyanobacteria.</title>
        <authorList>
            <person name="Ward R.D."/>
            <person name="Stajich J.E."/>
            <person name="Johansen J.R."/>
            <person name="Huntemann M."/>
            <person name="Clum A."/>
            <person name="Foster B."/>
            <person name="Foster B."/>
            <person name="Roux S."/>
            <person name="Palaniappan K."/>
            <person name="Varghese N."/>
            <person name="Mukherjee S."/>
            <person name="Reddy T.B.K."/>
            <person name="Daum C."/>
            <person name="Copeland A."/>
            <person name="Chen I.A."/>
            <person name="Ivanova N.N."/>
            <person name="Kyrpides N.C."/>
            <person name="Shapiro N."/>
            <person name="Eloe-Fadrosh E.A."/>
            <person name="Pietrasiak N."/>
        </authorList>
    </citation>
    <scope>NUCLEOTIDE SEQUENCE</scope>
    <source>
        <strain evidence="3">GSE-TBD4-15B</strain>
    </source>
</reference>
<dbReference type="Gene3D" id="1.10.287.110">
    <property type="entry name" value="DnaJ domain"/>
    <property type="match status" value="1"/>
</dbReference>
<dbReference type="PROSITE" id="PS50076">
    <property type="entry name" value="DNAJ_2"/>
    <property type="match status" value="1"/>
</dbReference>
<protein>
    <submittedName>
        <fullName evidence="3">J domain-containing protein</fullName>
    </submittedName>
</protein>
<dbReference type="AlphaFoldDB" id="A0A951P8G9"/>
<feature type="compositionally biased region" description="Low complexity" evidence="1">
    <location>
        <begin position="43"/>
        <end position="52"/>
    </location>
</feature>
<evidence type="ECO:0000256" key="1">
    <source>
        <dbReference type="SAM" id="MobiDB-lite"/>
    </source>
</evidence>
<evidence type="ECO:0000313" key="4">
    <source>
        <dbReference type="Proteomes" id="UP000707356"/>
    </source>
</evidence>
<dbReference type="SUPFAM" id="SSF46565">
    <property type="entry name" value="Chaperone J-domain"/>
    <property type="match status" value="1"/>
</dbReference>
<dbReference type="CDD" id="cd06257">
    <property type="entry name" value="DnaJ"/>
    <property type="match status" value="1"/>
</dbReference>